<evidence type="ECO:0000256" key="1">
    <source>
        <dbReference type="SAM" id="MobiDB-lite"/>
    </source>
</evidence>
<evidence type="ECO:0000313" key="2">
    <source>
        <dbReference type="EMBL" id="SHG99369.1"/>
    </source>
</evidence>
<name>A0A1M5PD15_9RHOB</name>
<keyword evidence="3" id="KW-1185">Reference proteome</keyword>
<protein>
    <recommendedName>
        <fullName evidence="4">TFIIB zinc-binding</fullName>
    </recommendedName>
</protein>
<proteinExistence type="predicted"/>
<dbReference type="AlphaFoldDB" id="A0A1M5PD15"/>
<dbReference type="RefSeq" id="WP_072776561.1">
    <property type="nucleotide sequence ID" value="NZ_FQXC01000001.1"/>
</dbReference>
<dbReference type="Proteomes" id="UP000184221">
    <property type="component" value="Unassembled WGS sequence"/>
</dbReference>
<dbReference type="OrthoDB" id="7868311at2"/>
<evidence type="ECO:0000313" key="3">
    <source>
        <dbReference type="Proteomes" id="UP000184221"/>
    </source>
</evidence>
<organism evidence="2 3">
    <name type="scientific">Marivita hallyeonensis</name>
    <dbReference type="NCBI Taxonomy" id="996342"/>
    <lineage>
        <taxon>Bacteria</taxon>
        <taxon>Pseudomonadati</taxon>
        <taxon>Pseudomonadota</taxon>
        <taxon>Alphaproteobacteria</taxon>
        <taxon>Rhodobacterales</taxon>
        <taxon>Roseobacteraceae</taxon>
        <taxon>Marivita</taxon>
    </lineage>
</organism>
<dbReference type="EMBL" id="FQXC01000001">
    <property type="protein sequence ID" value="SHG99369.1"/>
    <property type="molecule type" value="Genomic_DNA"/>
</dbReference>
<sequence>MPHGTKIATCCYCGTRAALVLRGQDRHELSCAACGAPLHDMKMLPSAKVQTPVSTTEFNPARPVKKERTAGVTPLPSWERKLGTLKKKKKKKRKTLAKRFFEEAFDVLEDIFD</sequence>
<feature type="region of interest" description="Disordered" evidence="1">
    <location>
        <begin position="51"/>
        <end position="70"/>
    </location>
</feature>
<dbReference type="STRING" id="996342.SAMN05443551_1241"/>
<gene>
    <name evidence="2" type="ORF">SAMN05443551_1241</name>
</gene>
<evidence type="ECO:0008006" key="4">
    <source>
        <dbReference type="Google" id="ProtNLM"/>
    </source>
</evidence>
<accession>A0A1M5PD15</accession>
<reference evidence="2 3" key="1">
    <citation type="submission" date="2016-11" db="EMBL/GenBank/DDBJ databases">
        <authorList>
            <person name="Jaros S."/>
            <person name="Januszkiewicz K."/>
            <person name="Wedrychowicz H."/>
        </authorList>
    </citation>
    <scope>NUCLEOTIDE SEQUENCE [LARGE SCALE GENOMIC DNA]</scope>
    <source>
        <strain evidence="2 3">DSM 29431</strain>
    </source>
</reference>